<comment type="subcellular location">
    <subcellularLocation>
        <location evidence="1">Cell membrane</location>
        <topology evidence="1">Multi-pass membrane protein</topology>
    </subcellularLocation>
</comment>
<evidence type="ECO:0000259" key="9">
    <source>
        <dbReference type="PROSITE" id="PS50850"/>
    </source>
</evidence>
<dbReference type="EMBL" id="CM001403">
    <property type="protein sequence ID" value="EHQ24405.1"/>
    <property type="molecule type" value="Genomic_DNA"/>
</dbReference>
<dbReference type="GO" id="GO:1990961">
    <property type="term" value="P:xenobiotic detoxification by transmembrane export across the plasma membrane"/>
    <property type="evidence" value="ECO:0007669"/>
    <property type="project" value="InterPro"/>
</dbReference>
<feature type="transmembrane region" description="Helical" evidence="8">
    <location>
        <begin position="7"/>
        <end position="24"/>
    </location>
</feature>
<dbReference type="GO" id="GO:0005886">
    <property type="term" value="C:plasma membrane"/>
    <property type="evidence" value="ECO:0007669"/>
    <property type="project" value="UniProtKB-SubCell"/>
</dbReference>
<dbReference type="HOGENOM" id="CLU_001265_47_0_10"/>
<evidence type="ECO:0000256" key="8">
    <source>
        <dbReference type="SAM" id="Phobius"/>
    </source>
</evidence>
<feature type="transmembrane region" description="Helical" evidence="8">
    <location>
        <begin position="44"/>
        <end position="63"/>
    </location>
</feature>
<reference evidence="10" key="1">
    <citation type="submission" date="2011-09" db="EMBL/GenBank/DDBJ databases">
        <title>The permanent draft genome of Mucilaginibacter paludis DSM 18603.</title>
        <authorList>
            <consortium name="US DOE Joint Genome Institute (JGI-PGF)"/>
            <person name="Lucas S."/>
            <person name="Han J."/>
            <person name="Lapidus A."/>
            <person name="Bruce D."/>
            <person name="Goodwin L."/>
            <person name="Pitluck S."/>
            <person name="Peters L."/>
            <person name="Kyrpides N."/>
            <person name="Mavromatis K."/>
            <person name="Ivanova N."/>
            <person name="Mikhailova N."/>
            <person name="Held B."/>
            <person name="Detter J.C."/>
            <person name="Tapia R."/>
            <person name="Han C."/>
            <person name="Land M."/>
            <person name="Hauser L."/>
            <person name="Markowitz V."/>
            <person name="Cheng J.-F."/>
            <person name="Hugenholtz P."/>
            <person name="Woyke T."/>
            <person name="Wu D."/>
            <person name="Tindall B."/>
            <person name="Brambilla E."/>
            <person name="Klenk H.-P."/>
            <person name="Eisen J.A."/>
        </authorList>
    </citation>
    <scope>NUCLEOTIDE SEQUENCE [LARGE SCALE GENOMIC DNA]</scope>
    <source>
        <strain evidence="10">DSM 18603</strain>
    </source>
</reference>
<keyword evidence="3" id="KW-0813">Transport</keyword>
<dbReference type="InterPro" id="IPR004812">
    <property type="entry name" value="Efflux_drug-R_Bcr/CmlA"/>
</dbReference>
<feature type="transmembrane region" description="Helical" evidence="8">
    <location>
        <begin position="100"/>
        <end position="121"/>
    </location>
</feature>
<dbReference type="NCBIfam" id="TIGR00710">
    <property type="entry name" value="efflux_Bcr_CflA"/>
    <property type="match status" value="1"/>
</dbReference>
<evidence type="ECO:0000256" key="4">
    <source>
        <dbReference type="ARBA" id="ARBA00022475"/>
    </source>
</evidence>
<evidence type="ECO:0000256" key="5">
    <source>
        <dbReference type="ARBA" id="ARBA00022692"/>
    </source>
</evidence>
<keyword evidence="4" id="KW-1003">Cell membrane</keyword>
<dbReference type="GO" id="GO:0015385">
    <property type="term" value="F:sodium:proton antiporter activity"/>
    <property type="evidence" value="ECO:0007669"/>
    <property type="project" value="TreeGrafter"/>
</dbReference>
<dbReference type="GO" id="GO:0042910">
    <property type="term" value="F:xenobiotic transmembrane transporter activity"/>
    <property type="evidence" value="ECO:0007669"/>
    <property type="project" value="InterPro"/>
</dbReference>
<dbReference type="OrthoDB" id="9800416at2"/>
<proteinExistence type="inferred from homology"/>
<dbReference type="SUPFAM" id="SSF103473">
    <property type="entry name" value="MFS general substrate transporter"/>
    <property type="match status" value="1"/>
</dbReference>
<evidence type="ECO:0000313" key="11">
    <source>
        <dbReference type="Proteomes" id="UP000002774"/>
    </source>
</evidence>
<evidence type="ECO:0000256" key="2">
    <source>
        <dbReference type="ARBA" id="ARBA00006236"/>
    </source>
</evidence>
<keyword evidence="7 8" id="KW-0472">Membrane</keyword>
<dbReference type="Proteomes" id="UP000002774">
    <property type="component" value="Chromosome"/>
</dbReference>
<dbReference type="AlphaFoldDB" id="H1YFK3"/>
<dbReference type="Gene3D" id="1.20.1720.10">
    <property type="entry name" value="Multidrug resistance protein D"/>
    <property type="match status" value="1"/>
</dbReference>
<gene>
    <name evidence="10" type="ORF">Mucpa_0205</name>
</gene>
<evidence type="ECO:0000256" key="6">
    <source>
        <dbReference type="ARBA" id="ARBA00022989"/>
    </source>
</evidence>
<keyword evidence="5 8" id="KW-0812">Transmembrane</keyword>
<name>H1YFK3_9SPHI</name>
<dbReference type="PANTHER" id="PTHR23502:SF132">
    <property type="entry name" value="POLYAMINE TRANSPORTER 2-RELATED"/>
    <property type="match status" value="1"/>
</dbReference>
<dbReference type="Pfam" id="PF07690">
    <property type="entry name" value="MFS_1"/>
    <property type="match status" value="1"/>
</dbReference>
<feature type="transmembrane region" description="Helical" evidence="8">
    <location>
        <begin position="282"/>
        <end position="303"/>
    </location>
</feature>
<evidence type="ECO:0000256" key="7">
    <source>
        <dbReference type="ARBA" id="ARBA00023136"/>
    </source>
</evidence>
<feature type="domain" description="Major facilitator superfamily (MFS) profile" evidence="9">
    <location>
        <begin position="6"/>
        <end position="394"/>
    </location>
</feature>
<feature type="transmembrane region" description="Helical" evidence="8">
    <location>
        <begin position="369"/>
        <end position="388"/>
    </location>
</feature>
<feature type="transmembrane region" description="Helical" evidence="8">
    <location>
        <begin position="309"/>
        <end position="331"/>
    </location>
</feature>
<dbReference type="PROSITE" id="PS50850">
    <property type="entry name" value="MFS"/>
    <property type="match status" value="1"/>
</dbReference>
<keyword evidence="11" id="KW-1185">Reference proteome</keyword>
<evidence type="ECO:0000313" key="10">
    <source>
        <dbReference type="EMBL" id="EHQ24405.1"/>
    </source>
</evidence>
<dbReference type="STRING" id="714943.Mucpa_0205"/>
<dbReference type="PANTHER" id="PTHR23502">
    <property type="entry name" value="MAJOR FACILITATOR SUPERFAMILY"/>
    <property type="match status" value="1"/>
</dbReference>
<feature type="transmembrane region" description="Helical" evidence="8">
    <location>
        <begin position="75"/>
        <end position="94"/>
    </location>
</feature>
<feature type="transmembrane region" description="Helical" evidence="8">
    <location>
        <begin position="213"/>
        <end position="233"/>
    </location>
</feature>
<dbReference type="InterPro" id="IPR036259">
    <property type="entry name" value="MFS_trans_sf"/>
</dbReference>
<feature type="transmembrane region" description="Helical" evidence="8">
    <location>
        <begin position="248"/>
        <end position="270"/>
    </location>
</feature>
<feature type="transmembrane region" description="Helical" evidence="8">
    <location>
        <begin position="161"/>
        <end position="181"/>
    </location>
</feature>
<feature type="transmembrane region" description="Helical" evidence="8">
    <location>
        <begin position="343"/>
        <end position="363"/>
    </location>
</feature>
<dbReference type="InterPro" id="IPR011701">
    <property type="entry name" value="MFS"/>
</dbReference>
<evidence type="ECO:0000256" key="1">
    <source>
        <dbReference type="ARBA" id="ARBA00004651"/>
    </source>
</evidence>
<dbReference type="FunFam" id="1.20.1720.10:FF:000005">
    <property type="entry name" value="Bcr/CflA family efflux transporter"/>
    <property type="match status" value="1"/>
</dbReference>
<dbReference type="CDD" id="cd17320">
    <property type="entry name" value="MFS_MdfA_MDR_like"/>
    <property type="match status" value="1"/>
</dbReference>
<dbReference type="RefSeq" id="WP_008503953.1">
    <property type="nucleotide sequence ID" value="NZ_CM001403.1"/>
</dbReference>
<evidence type="ECO:0000256" key="3">
    <source>
        <dbReference type="ARBA" id="ARBA00022448"/>
    </source>
</evidence>
<dbReference type="eggNOG" id="COG2814">
    <property type="taxonomic scope" value="Bacteria"/>
</dbReference>
<sequence length="408" mass="43363">MTKKEHFFRILILGFLTALGPFSIDMYLPGFPAIANDLHTTVNEVALSLSSFFVGLAAGQLLYGPMLDRFGRKNPLYIGLVLYIIASLGCMAAHSIQALILLRLVQAIGSCAAAVASVAMVRDLFPVEENAKVFSLLMLVVGASPMIAPTVGGYITAAYGWQLVFAILAAIAVLILLAVIFKLPETYKPDTSLSLKPGPILGNFLKVLKEPQFSTYAFTGAVAFSGLFAYVAGSPLVFMDIFHLDGKIYGWIFAGLSIGFIGCSQVNNLAMRFYKSEQIVRVALFIQVISGLLFVTAAVNGWLGLVGTVVFIFIFLCCLGFINSNAAALSLAPFSKNAGSASALMGCSQLAIGAFTSFAVGAFDSHTNIPLAAIMAASSVIALVILLIGRRQIKNQVEVSDEAGMAMH</sequence>
<comment type="similarity">
    <text evidence="2">Belongs to the major facilitator superfamily. Bcr/CmlA family.</text>
</comment>
<feature type="transmembrane region" description="Helical" evidence="8">
    <location>
        <begin position="133"/>
        <end position="155"/>
    </location>
</feature>
<accession>H1YFK3</accession>
<protein>
    <submittedName>
        <fullName evidence="10">Drug resistance transporter, Bcr/CflA subfamily</fullName>
    </submittedName>
</protein>
<keyword evidence="6 8" id="KW-1133">Transmembrane helix</keyword>
<organism evidence="10 11">
    <name type="scientific">Mucilaginibacter paludis DSM 18603</name>
    <dbReference type="NCBI Taxonomy" id="714943"/>
    <lineage>
        <taxon>Bacteria</taxon>
        <taxon>Pseudomonadati</taxon>
        <taxon>Bacteroidota</taxon>
        <taxon>Sphingobacteriia</taxon>
        <taxon>Sphingobacteriales</taxon>
        <taxon>Sphingobacteriaceae</taxon>
        <taxon>Mucilaginibacter</taxon>
    </lineage>
</organism>
<dbReference type="InterPro" id="IPR020846">
    <property type="entry name" value="MFS_dom"/>
</dbReference>